<protein>
    <submittedName>
        <fullName evidence="4">Gas vesicle protein GvpL</fullName>
    </submittedName>
</protein>
<comment type="subcellular location">
    <subcellularLocation>
        <location evidence="2">Gas vesicle</location>
    </subcellularLocation>
</comment>
<evidence type="ECO:0000256" key="1">
    <source>
        <dbReference type="ARBA" id="ARBA00022987"/>
    </source>
</evidence>
<comment type="caution">
    <text evidence="4">The sequence shown here is derived from an EMBL/GenBank/DDBJ whole genome shotgun (WGS) entry which is preliminary data.</text>
</comment>
<dbReference type="PANTHER" id="PTHR36852:SF1">
    <property type="entry name" value="PROTEIN GVPL 2"/>
    <property type="match status" value="1"/>
</dbReference>
<keyword evidence="1" id="KW-0304">Gas vesicle</keyword>
<accession>A0A2W0H4T3</accession>
<dbReference type="RefSeq" id="WP_110521308.1">
    <property type="nucleotide sequence ID" value="NZ_PDOF01000003.1"/>
</dbReference>
<dbReference type="GO" id="GO:0031412">
    <property type="term" value="P:gas vesicle organization"/>
    <property type="evidence" value="ECO:0007669"/>
    <property type="project" value="InterPro"/>
</dbReference>
<dbReference type="InterPro" id="IPR009430">
    <property type="entry name" value="GvpL/GvpF"/>
</dbReference>
<evidence type="ECO:0000256" key="2">
    <source>
        <dbReference type="ARBA" id="ARBA00035108"/>
    </source>
</evidence>
<dbReference type="EMBL" id="PDOF01000003">
    <property type="protein sequence ID" value="PYZ96031.1"/>
    <property type="molecule type" value="Genomic_DNA"/>
</dbReference>
<sequence length="273" mass="31136">MQTKTDQLIYLYALIPTSEIADAAPSDQPGIDPEEKLQFHETGPVTAVICRVKRNEFSEDELKKNAENMEWLQEKAFHHHETMNRLNRDFTVIPLKFGTIYETTVSLEQTLQTKQDRLTELFSALAGKEEWNVKVYADRDTFTETVLETSPVIAEKNKAIEGMSKGKQFFERRKLDQFVSEQADREIAEKCDALHESLKEMSSDHEIKKNWDRKVTGRNEAMCFNSAYLLNSEQSGTIMEAVEAANSDPANAGLTFELTGPWPAYHFSSLEEG</sequence>
<evidence type="ECO:0000313" key="4">
    <source>
        <dbReference type="EMBL" id="PYZ96031.1"/>
    </source>
</evidence>
<evidence type="ECO:0000256" key="3">
    <source>
        <dbReference type="ARBA" id="ARBA00035643"/>
    </source>
</evidence>
<reference evidence="4 5" key="1">
    <citation type="submission" date="2017-10" db="EMBL/GenBank/DDBJ databases">
        <title>Bacillus sp. nov., a halophilic bacterium isolated from a Yangshapao Lake.</title>
        <authorList>
            <person name="Wang H."/>
        </authorList>
    </citation>
    <scope>NUCLEOTIDE SEQUENCE [LARGE SCALE GENOMIC DNA]</scope>
    <source>
        <strain evidence="4 5">YSP-3</strain>
    </source>
</reference>
<dbReference type="Proteomes" id="UP000248066">
    <property type="component" value="Unassembled WGS sequence"/>
</dbReference>
<organism evidence="4 5">
    <name type="scientific">Alteribacter lacisalsi</name>
    <dbReference type="NCBI Taxonomy" id="2045244"/>
    <lineage>
        <taxon>Bacteria</taxon>
        <taxon>Bacillati</taxon>
        <taxon>Bacillota</taxon>
        <taxon>Bacilli</taxon>
        <taxon>Bacillales</taxon>
        <taxon>Bacillaceae</taxon>
        <taxon>Alteribacter</taxon>
    </lineage>
</organism>
<name>A0A2W0H4T3_9BACI</name>
<dbReference type="GO" id="GO:0031411">
    <property type="term" value="C:gas vesicle"/>
    <property type="evidence" value="ECO:0007669"/>
    <property type="project" value="UniProtKB-SubCell"/>
</dbReference>
<dbReference type="PANTHER" id="PTHR36852">
    <property type="entry name" value="PROTEIN GVPL 2"/>
    <property type="match status" value="1"/>
</dbReference>
<keyword evidence="5" id="KW-1185">Reference proteome</keyword>
<proteinExistence type="inferred from homology"/>
<dbReference type="AlphaFoldDB" id="A0A2W0H4T3"/>
<dbReference type="Pfam" id="PF06386">
    <property type="entry name" value="GvpL_GvpF"/>
    <property type="match status" value="1"/>
</dbReference>
<comment type="similarity">
    <text evidence="3">Belongs to the gas vesicle GvpF/GvpL family.</text>
</comment>
<gene>
    <name evidence="4" type="ORF">CR205_16805</name>
</gene>
<dbReference type="OrthoDB" id="146444at2"/>
<evidence type="ECO:0000313" key="5">
    <source>
        <dbReference type="Proteomes" id="UP000248066"/>
    </source>
</evidence>